<comment type="caution">
    <text evidence="2">The sequence shown here is derived from an EMBL/GenBank/DDBJ whole genome shotgun (WGS) entry which is preliminary data.</text>
</comment>
<reference evidence="2" key="2">
    <citation type="submission" date="2021-04" db="EMBL/GenBank/DDBJ databases">
        <authorList>
            <person name="Podell S."/>
        </authorList>
    </citation>
    <scope>NUCLEOTIDE SEQUENCE</scope>
    <source>
        <strain evidence="2">Hildebrandi</strain>
    </source>
</reference>
<accession>A0A9K3KV18</accession>
<dbReference type="GO" id="GO:0016787">
    <property type="term" value="F:hydrolase activity"/>
    <property type="evidence" value="ECO:0007669"/>
    <property type="project" value="InterPro"/>
</dbReference>
<gene>
    <name evidence="2" type="ORF">IV203_009627</name>
</gene>
<dbReference type="Pfam" id="PF00293">
    <property type="entry name" value="NUDIX"/>
    <property type="match status" value="1"/>
</dbReference>
<evidence type="ECO:0000313" key="2">
    <source>
        <dbReference type="EMBL" id="KAG7350267.1"/>
    </source>
</evidence>
<keyword evidence="3" id="KW-1185">Reference proteome</keyword>
<dbReference type="EMBL" id="JAGRRH010000018">
    <property type="protein sequence ID" value="KAG7350267.1"/>
    <property type="molecule type" value="Genomic_DNA"/>
</dbReference>
<dbReference type="OrthoDB" id="510307at2759"/>
<dbReference type="InterPro" id="IPR020084">
    <property type="entry name" value="NUDIX_hydrolase_CS"/>
</dbReference>
<organism evidence="2 3">
    <name type="scientific">Nitzschia inconspicua</name>
    <dbReference type="NCBI Taxonomy" id="303405"/>
    <lineage>
        <taxon>Eukaryota</taxon>
        <taxon>Sar</taxon>
        <taxon>Stramenopiles</taxon>
        <taxon>Ochrophyta</taxon>
        <taxon>Bacillariophyta</taxon>
        <taxon>Bacillariophyceae</taxon>
        <taxon>Bacillariophycidae</taxon>
        <taxon>Bacillariales</taxon>
        <taxon>Bacillariaceae</taxon>
        <taxon>Nitzschia</taxon>
    </lineage>
</organism>
<dbReference type="AlphaFoldDB" id="A0A9K3KV18"/>
<evidence type="ECO:0000313" key="3">
    <source>
        <dbReference type="Proteomes" id="UP000693970"/>
    </source>
</evidence>
<proteinExistence type="predicted"/>
<dbReference type="PROSITE" id="PS51462">
    <property type="entry name" value="NUDIX"/>
    <property type="match status" value="1"/>
</dbReference>
<reference evidence="2" key="1">
    <citation type="journal article" date="2021" name="Sci. Rep.">
        <title>Diploid genomic architecture of Nitzschia inconspicua, an elite biomass production diatom.</title>
        <authorList>
            <person name="Oliver A."/>
            <person name="Podell S."/>
            <person name="Pinowska A."/>
            <person name="Traller J.C."/>
            <person name="Smith S.R."/>
            <person name="McClure R."/>
            <person name="Beliaev A."/>
            <person name="Bohutskyi P."/>
            <person name="Hill E.A."/>
            <person name="Rabines A."/>
            <person name="Zheng H."/>
            <person name="Allen L.Z."/>
            <person name="Kuo A."/>
            <person name="Grigoriev I.V."/>
            <person name="Allen A.E."/>
            <person name="Hazlebeck D."/>
            <person name="Allen E.E."/>
        </authorList>
    </citation>
    <scope>NUCLEOTIDE SEQUENCE</scope>
    <source>
        <strain evidence="2">Hildebrandi</strain>
    </source>
</reference>
<name>A0A9K3KV18_9STRA</name>
<dbReference type="PROSITE" id="PS00893">
    <property type="entry name" value="NUDIX_BOX"/>
    <property type="match status" value="1"/>
</dbReference>
<dbReference type="InterPro" id="IPR000086">
    <property type="entry name" value="NUDIX_hydrolase_dom"/>
</dbReference>
<evidence type="ECO:0000259" key="1">
    <source>
        <dbReference type="PROSITE" id="PS51462"/>
    </source>
</evidence>
<sequence>MPSSSLSVRRRTKSSFLTTLVVASKLVWLSNAWIISQLHGAVKMYRLSSMMTSPQSTVDPVLSTNDVAFDAATLAGDYVIGMSRELEGSSEKTVWTMYPIAALVESMVPPMNETTTTTTTTTTNATTVTSVWTEGTRAVKALEIISNMDQNPSSIKAHAHALLTCFQHEQDHLELDCEVLVESSVSDNLIRILQLLQSQWVVSHQTKTSNPNENWKISIGDNHEIFYGTMMEQHGLEQLFGDVLDRDVVVSSSSAVEWVEMMTGSGQVIGRLPRSLVHKHNLLHRGIGVFVTKDRPIDLASVSATNTMFAPDIYVHQRASSKRIFPSLYDMFVGGVSTAGELSEVTAQREVAEELGLSQALVLPLSLWSDGRPILTCLVCTSYNRCLVDLYQYVMNTERETISWQEEEVSWGEFVPYDVISAAADLSMQRAANEGLWPGTYPPIQSHLQGMVVDQEHANRHKGWDKWDFVPDGLLVWNAWLEYLGISVENEAVTSK</sequence>
<dbReference type="Proteomes" id="UP000693970">
    <property type="component" value="Unassembled WGS sequence"/>
</dbReference>
<protein>
    <submittedName>
        <fullName evidence="2">NUDIX domain containing protein</fullName>
    </submittedName>
</protein>
<feature type="domain" description="Nudix hydrolase" evidence="1">
    <location>
        <begin position="282"/>
        <end position="427"/>
    </location>
</feature>